<organism evidence="13 14">
    <name type="scientific">Cyberlindnera jadinii (strain ATCC 18201 / CBS 1600 / BCRC 20928 / JCM 3617 / NBRC 0987 / NRRL Y-1542)</name>
    <name type="common">Torula yeast</name>
    <name type="synonym">Candida utilis</name>
    <dbReference type="NCBI Taxonomy" id="983966"/>
    <lineage>
        <taxon>Eukaryota</taxon>
        <taxon>Fungi</taxon>
        <taxon>Dikarya</taxon>
        <taxon>Ascomycota</taxon>
        <taxon>Saccharomycotina</taxon>
        <taxon>Saccharomycetes</taxon>
        <taxon>Phaffomycetales</taxon>
        <taxon>Phaffomycetaceae</taxon>
        <taxon>Cyberlindnera</taxon>
    </lineage>
</organism>
<dbReference type="InterPro" id="IPR035441">
    <property type="entry name" value="TFIIS/LEDGF_dom_sf"/>
</dbReference>
<proteinExistence type="inferred from homology"/>
<dbReference type="Proteomes" id="UP000094389">
    <property type="component" value="Unassembled WGS sequence"/>
</dbReference>
<accession>A0A1E4S7I6</accession>
<comment type="subcellular location">
    <subcellularLocation>
        <location evidence="1 7 8">Nucleus</location>
    </subcellularLocation>
</comment>
<dbReference type="Gene3D" id="1.20.930.10">
    <property type="entry name" value="Conserved domain common to transcription factors TFIIS, elongin A, CRSP70"/>
    <property type="match status" value="1"/>
</dbReference>
<dbReference type="PROSITE" id="PS51133">
    <property type="entry name" value="ZF_TFIIS_2"/>
    <property type="match status" value="1"/>
</dbReference>
<dbReference type="Pfam" id="PF01096">
    <property type="entry name" value="Zn_ribbon_TFIIS"/>
    <property type="match status" value="1"/>
</dbReference>
<feature type="domain" description="TFIIS N-terminal" evidence="11">
    <location>
        <begin position="1"/>
        <end position="78"/>
    </location>
</feature>
<evidence type="ECO:0000259" key="12">
    <source>
        <dbReference type="PROSITE" id="PS51321"/>
    </source>
</evidence>
<feature type="domain" description="TFIIS-type" evidence="10">
    <location>
        <begin position="254"/>
        <end position="294"/>
    </location>
</feature>
<evidence type="ECO:0000313" key="13">
    <source>
        <dbReference type="EMBL" id="ODV75469.1"/>
    </source>
</evidence>
<feature type="compositionally biased region" description="Polar residues" evidence="9">
    <location>
        <begin position="94"/>
        <end position="104"/>
    </location>
</feature>
<dbReference type="SMART" id="SM00510">
    <property type="entry name" value="TFS2M"/>
    <property type="match status" value="1"/>
</dbReference>
<keyword evidence="3 6" id="KW-0863">Zinc-finger</keyword>
<dbReference type="InterPro" id="IPR006289">
    <property type="entry name" value="TFSII"/>
</dbReference>
<dbReference type="SUPFAM" id="SSF46942">
    <property type="entry name" value="Elongation factor TFIIS domain 2"/>
    <property type="match status" value="1"/>
</dbReference>
<feature type="region of interest" description="Disordered" evidence="9">
    <location>
        <begin position="79"/>
        <end position="125"/>
    </location>
</feature>
<dbReference type="EMBL" id="KV453926">
    <property type="protein sequence ID" value="ODV75469.1"/>
    <property type="molecule type" value="Genomic_DNA"/>
</dbReference>
<dbReference type="SUPFAM" id="SSF57783">
    <property type="entry name" value="Zinc beta-ribbon"/>
    <property type="match status" value="1"/>
</dbReference>
<dbReference type="PROSITE" id="PS00466">
    <property type="entry name" value="ZF_TFIIS_1"/>
    <property type="match status" value="1"/>
</dbReference>
<comment type="function">
    <text evidence="8">Necessary for efficient RNA polymerase II transcription elongation past template-encoded arresting sites.</text>
</comment>
<evidence type="ECO:0000256" key="8">
    <source>
        <dbReference type="RuleBase" id="RU368078"/>
    </source>
</evidence>
<dbReference type="CDD" id="cd13749">
    <property type="entry name" value="Zn-ribbon_TFIIS"/>
    <property type="match status" value="1"/>
</dbReference>
<dbReference type="SMART" id="SM00509">
    <property type="entry name" value="TFS2N"/>
    <property type="match status" value="1"/>
</dbReference>
<comment type="similarity">
    <text evidence="8">Belongs to the TFS-II family.</text>
</comment>
<evidence type="ECO:0000256" key="6">
    <source>
        <dbReference type="PROSITE-ProRule" id="PRU00472"/>
    </source>
</evidence>
<dbReference type="InterPro" id="IPR017923">
    <property type="entry name" value="TFIIS_N"/>
</dbReference>
<dbReference type="PROSITE" id="PS51319">
    <property type="entry name" value="TFIIS_N"/>
    <property type="match status" value="1"/>
</dbReference>
<evidence type="ECO:0000259" key="11">
    <source>
        <dbReference type="PROSITE" id="PS51319"/>
    </source>
</evidence>
<dbReference type="SUPFAM" id="SSF47676">
    <property type="entry name" value="Conserved domain common to transcription factors TFIIS, elongin A, CRSP70"/>
    <property type="match status" value="1"/>
</dbReference>
<dbReference type="InterPro" id="IPR001222">
    <property type="entry name" value="Znf_TFIIS"/>
</dbReference>
<dbReference type="Gene3D" id="1.10.472.30">
    <property type="entry name" value="Transcription elongation factor S-II, central domain"/>
    <property type="match status" value="1"/>
</dbReference>
<dbReference type="PROSITE" id="PS51321">
    <property type="entry name" value="TFIIS_CENTRAL"/>
    <property type="match status" value="1"/>
</dbReference>
<feature type="compositionally biased region" description="Basic and acidic residues" evidence="9">
    <location>
        <begin position="105"/>
        <end position="125"/>
    </location>
</feature>
<dbReference type="Gene3D" id="2.20.25.10">
    <property type="match status" value="1"/>
</dbReference>
<protein>
    <recommendedName>
        <fullName evidence="8">Transcription elongation factor</fullName>
    </recommendedName>
</protein>
<keyword evidence="13" id="KW-0251">Elongation factor</keyword>
<evidence type="ECO:0000256" key="3">
    <source>
        <dbReference type="ARBA" id="ARBA00022771"/>
    </source>
</evidence>
<dbReference type="GO" id="GO:0031440">
    <property type="term" value="P:regulation of mRNA 3'-end processing"/>
    <property type="evidence" value="ECO:0007669"/>
    <property type="project" value="TreeGrafter"/>
</dbReference>
<dbReference type="GO" id="GO:0005634">
    <property type="term" value="C:nucleus"/>
    <property type="evidence" value="ECO:0007669"/>
    <property type="project" value="UniProtKB-SubCell"/>
</dbReference>
<keyword evidence="8" id="KW-0804">Transcription</keyword>
<dbReference type="FunFam" id="2.20.25.10:FF:000001">
    <property type="entry name" value="Probable Transcription elongation factor S-II"/>
    <property type="match status" value="1"/>
</dbReference>
<dbReference type="InterPro" id="IPR035100">
    <property type="entry name" value="TF_IIS-typ"/>
</dbReference>
<keyword evidence="8" id="KW-0238">DNA-binding</keyword>
<dbReference type="GO" id="GO:0006362">
    <property type="term" value="P:transcription elongation by RNA polymerase I"/>
    <property type="evidence" value="ECO:0007669"/>
    <property type="project" value="TreeGrafter"/>
</dbReference>
<dbReference type="GO" id="GO:0006368">
    <property type="term" value="P:transcription elongation by RNA polymerase II"/>
    <property type="evidence" value="ECO:0007669"/>
    <property type="project" value="InterPro"/>
</dbReference>
<gene>
    <name evidence="13" type="ORF">CYBJADRAFT_166199</name>
</gene>
<keyword evidence="8" id="KW-0805">Transcription regulation</keyword>
<evidence type="ECO:0000259" key="10">
    <source>
        <dbReference type="PROSITE" id="PS51133"/>
    </source>
</evidence>
<dbReference type="GeneID" id="30988792"/>
<dbReference type="GO" id="GO:0003746">
    <property type="term" value="F:translation elongation factor activity"/>
    <property type="evidence" value="ECO:0007669"/>
    <property type="project" value="UniProtKB-KW"/>
</dbReference>
<evidence type="ECO:0000256" key="5">
    <source>
        <dbReference type="ARBA" id="ARBA00023242"/>
    </source>
</evidence>
<keyword evidence="5 7" id="KW-0539">Nucleus</keyword>
<reference evidence="13 14" key="1">
    <citation type="journal article" date="2016" name="Proc. Natl. Acad. Sci. U.S.A.">
        <title>Comparative genomics of biotechnologically important yeasts.</title>
        <authorList>
            <person name="Riley R."/>
            <person name="Haridas S."/>
            <person name="Wolfe K.H."/>
            <person name="Lopes M.R."/>
            <person name="Hittinger C.T."/>
            <person name="Goeker M."/>
            <person name="Salamov A.A."/>
            <person name="Wisecaver J.H."/>
            <person name="Long T.M."/>
            <person name="Calvey C.H."/>
            <person name="Aerts A.L."/>
            <person name="Barry K.W."/>
            <person name="Choi C."/>
            <person name="Clum A."/>
            <person name="Coughlan A.Y."/>
            <person name="Deshpande S."/>
            <person name="Douglass A.P."/>
            <person name="Hanson S.J."/>
            <person name="Klenk H.-P."/>
            <person name="LaButti K.M."/>
            <person name="Lapidus A."/>
            <person name="Lindquist E.A."/>
            <person name="Lipzen A.M."/>
            <person name="Meier-Kolthoff J.P."/>
            <person name="Ohm R.A."/>
            <person name="Otillar R.P."/>
            <person name="Pangilinan J.L."/>
            <person name="Peng Y."/>
            <person name="Rokas A."/>
            <person name="Rosa C.A."/>
            <person name="Scheuner C."/>
            <person name="Sibirny A.A."/>
            <person name="Slot J.C."/>
            <person name="Stielow J.B."/>
            <person name="Sun H."/>
            <person name="Kurtzman C.P."/>
            <person name="Blackwell M."/>
            <person name="Grigoriev I.V."/>
            <person name="Jeffries T.W."/>
        </authorList>
    </citation>
    <scope>NUCLEOTIDE SEQUENCE [LARGE SCALE GENOMIC DNA]</scope>
    <source>
        <strain evidence="14">ATCC 18201 / CBS 1600 / BCRC 20928 / JCM 3617 / NBRC 0987 / NRRL Y-1542</strain>
    </source>
</reference>
<dbReference type="STRING" id="983966.A0A1E4S7I6"/>
<dbReference type="InterPro" id="IPR003617">
    <property type="entry name" value="TFIIS/CRSP70_N_sub"/>
</dbReference>
<feature type="domain" description="TFIIS central" evidence="12">
    <location>
        <begin position="134"/>
        <end position="251"/>
    </location>
</feature>
<dbReference type="GO" id="GO:0001139">
    <property type="term" value="F:RNA polymerase II complex recruiting activity"/>
    <property type="evidence" value="ECO:0007669"/>
    <property type="project" value="TreeGrafter"/>
</dbReference>
<dbReference type="SMART" id="SM00440">
    <property type="entry name" value="ZnF_C2C2"/>
    <property type="match status" value="1"/>
</dbReference>
<dbReference type="AlphaFoldDB" id="A0A1E4S7I6"/>
<evidence type="ECO:0000256" key="9">
    <source>
        <dbReference type="SAM" id="MobiDB-lite"/>
    </source>
</evidence>
<evidence type="ECO:0000313" key="14">
    <source>
        <dbReference type="Proteomes" id="UP000094389"/>
    </source>
</evidence>
<dbReference type="InterPro" id="IPR003618">
    <property type="entry name" value="TFIIS_cen_dom"/>
</dbReference>
<evidence type="ECO:0000256" key="2">
    <source>
        <dbReference type="ARBA" id="ARBA00022723"/>
    </source>
</evidence>
<dbReference type="GO" id="GO:0000977">
    <property type="term" value="F:RNA polymerase II transcription regulatory region sequence-specific DNA binding"/>
    <property type="evidence" value="ECO:0007669"/>
    <property type="project" value="TreeGrafter"/>
</dbReference>
<dbReference type="NCBIfam" id="TIGR01385">
    <property type="entry name" value="TFSII"/>
    <property type="match status" value="1"/>
</dbReference>
<evidence type="ECO:0000256" key="4">
    <source>
        <dbReference type="ARBA" id="ARBA00022833"/>
    </source>
</evidence>
<name>A0A1E4S7I6_CYBJN</name>
<keyword evidence="13" id="KW-0648">Protein biosynthesis</keyword>
<evidence type="ECO:0000256" key="7">
    <source>
        <dbReference type="PROSITE-ProRule" id="PRU00649"/>
    </source>
</evidence>
<dbReference type="Pfam" id="PF08711">
    <property type="entry name" value="Med26"/>
    <property type="match status" value="1"/>
</dbReference>
<evidence type="ECO:0000256" key="1">
    <source>
        <dbReference type="ARBA" id="ARBA00004123"/>
    </source>
</evidence>
<keyword evidence="14" id="KW-1185">Reference proteome</keyword>
<sequence length="296" mass="33988">MDAKEIKTHIVHLEKAKDDKIVLEILNTLKREIKPTEKLLRETKVGIAVNKHKSSENKEISQLVTKIIKYWRDEVSKEKKQKSGSVTAKKPMPETSSTTPSNGNEPKKEEKYVAHQPRNDKNDGVKTEVYENKMRNNCVRVLYNALCFDSEHPPHAVLAVAKDIEREVFKAEKMDTSSNSKYAQRLRTLTSNLRQKNNPELRQRVIDGELAASQLINMSTKELAPESLKKELEEIKKKNLFNAQGATQERAVTDRFTCGKCKEKKVSYYQLQTRSADEPLTTFCTCENCGNRWKFS</sequence>
<dbReference type="Pfam" id="PF07500">
    <property type="entry name" value="TFIIS_M"/>
    <property type="match status" value="1"/>
</dbReference>
<dbReference type="OMA" id="RFVVMTH"/>
<keyword evidence="2 8" id="KW-0479">Metal-binding</keyword>
<dbReference type="GO" id="GO:0031564">
    <property type="term" value="P:transcription antitermination"/>
    <property type="evidence" value="ECO:0007669"/>
    <property type="project" value="TreeGrafter"/>
</dbReference>
<dbReference type="PANTHER" id="PTHR11477:SF0">
    <property type="entry name" value="IP08861P-RELATED"/>
    <property type="match status" value="1"/>
</dbReference>
<dbReference type="OrthoDB" id="44867at2759"/>
<dbReference type="InterPro" id="IPR036575">
    <property type="entry name" value="TFIIS_cen_dom_sf"/>
</dbReference>
<dbReference type="GO" id="GO:0008270">
    <property type="term" value="F:zinc ion binding"/>
    <property type="evidence" value="ECO:0007669"/>
    <property type="project" value="UniProtKB-UniRule"/>
</dbReference>
<dbReference type="RefSeq" id="XP_020072508.1">
    <property type="nucleotide sequence ID" value="XM_020214396.1"/>
</dbReference>
<dbReference type="FunFam" id="1.10.472.30:FF:000003">
    <property type="entry name" value="Transcription elongation factor S-II"/>
    <property type="match status" value="1"/>
</dbReference>
<keyword evidence="4 8" id="KW-0862">Zinc</keyword>
<dbReference type="PIRSF" id="PIRSF006704">
    <property type="entry name" value="TF_IIS"/>
    <property type="match status" value="1"/>
</dbReference>
<dbReference type="PANTHER" id="PTHR11477">
    <property type="entry name" value="TRANSCRIPTION FACTOR S-II ZINC FINGER DOMAIN-CONTAINING PROTEIN"/>
    <property type="match status" value="1"/>
</dbReference>